<evidence type="ECO:0000256" key="5">
    <source>
        <dbReference type="ARBA" id="ARBA00022842"/>
    </source>
</evidence>
<feature type="binding site" evidence="6">
    <location>
        <position position="93"/>
    </location>
    <ligand>
        <name>Mg(2+)</name>
        <dbReference type="ChEBI" id="CHEBI:18420"/>
        <label>2</label>
    </ligand>
</feature>
<sequence>MADVPTQEASFDAELAPFFNDLADAARIVALHHFRSPLDFERKQDSSPVTIADQAIERELRRRISIRFPDHGILGEEMGSTPGDRYTWYLDPIDGTKSFISGMPLFGTLIALSDERERSIVAGMIDMPALAERWYGAAGRTTFNGKRVSVSTTADLADAQIYTSSPDFFTPEDWRCYDTLSRKAMFRRFGGDCYQYGLLASGYCDLVVEASLKSFDFMALVPVVEGAGGVMRDWEGRPLNPMSDGRVIAAANERLLDQALAVLGSRA</sequence>
<evidence type="ECO:0000256" key="4">
    <source>
        <dbReference type="ARBA" id="ARBA00022801"/>
    </source>
</evidence>
<evidence type="ECO:0000256" key="1">
    <source>
        <dbReference type="ARBA" id="ARBA00001946"/>
    </source>
</evidence>
<dbReference type="InterPro" id="IPR000760">
    <property type="entry name" value="Inositol_monophosphatase-like"/>
</dbReference>
<dbReference type="PANTHER" id="PTHR43200:SF6">
    <property type="entry name" value="3'(2'),5'-BISPHOSPHATE NUCLEOTIDASE"/>
    <property type="match status" value="1"/>
</dbReference>
<keyword evidence="4" id="KW-0378">Hydrolase</keyword>
<dbReference type="GO" id="GO:0016791">
    <property type="term" value="F:phosphatase activity"/>
    <property type="evidence" value="ECO:0007669"/>
    <property type="project" value="UniProtKB-ARBA"/>
</dbReference>
<dbReference type="GO" id="GO:0000105">
    <property type="term" value="P:L-histidine biosynthetic process"/>
    <property type="evidence" value="ECO:0007669"/>
    <property type="project" value="TreeGrafter"/>
</dbReference>
<protein>
    <submittedName>
        <fullName evidence="7">Histidinol-phosphatase, inositol monophosphatase family</fullName>
    </submittedName>
</protein>
<feature type="binding site" evidence="6">
    <location>
        <position position="91"/>
    </location>
    <ligand>
        <name>Mg(2+)</name>
        <dbReference type="ChEBI" id="CHEBI:18420"/>
        <label>1</label>
        <note>catalytic</note>
    </ligand>
</feature>
<feature type="binding site" evidence="6">
    <location>
        <position position="76"/>
    </location>
    <ligand>
        <name>Mg(2+)</name>
        <dbReference type="ChEBI" id="CHEBI:18420"/>
        <label>1</label>
        <note>catalytic</note>
    </ligand>
</feature>
<name>A0A1M5Q984_9BRAD</name>
<dbReference type="Pfam" id="PF00459">
    <property type="entry name" value="Inositol_P"/>
    <property type="match status" value="1"/>
</dbReference>
<evidence type="ECO:0000313" key="8">
    <source>
        <dbReference type="Proteomes" id="UP000190675"/>
    </source>
</evidence>
<evidence type="ECO:0000256" key="6">
    <source>
        <dbReference type="PIRSR" id="PIRSR600760-2"/>
    </source>
</evidence>
<comment type="cofactor">
    <cofactor evidence="1 6">
        <name>Mg(2+)</name>
        <dbReference type="ChEBI" id="CHEBI:18420"/>
    </cofactor>
</comment>
<organism evidence="7 8">
    <name type="scientific">Bradyrhizobium erythrophlei</name>
    <dbReference type="NCBI Taxonomy" id="1437360"/>
    <lineage>
        <taxon>Bacteria</taxon>
        <taxon>Pseudomonadati</taxon>
        <taxon>Pseudomonadota</taxon>
        <taxon>Alphaproteobacteria</taxon>
        <taxon>Hyphomicrobiales</taxon>
        <taxon>Nitrobacteraceae</taxon>
        <taxon>Bradyrhizobium</taxon>
    </lineage>
</organism>
<dbReference type="PRINTS" id="PR00377">
    <property type="entry name" value="IMPHPHTASES"/>
</dbReference>
<dbReference type="SUPFAM" id="SSF56655">
    <property type="entry name" value="Carbohydrate phosphatase"/>
    <property type="match status" value="1"/>
</dbReference>
<proteinExistence type="inferred from homology"/>
<dbReference type="PANTHER" id="PTHR43200">
    <property type="entry name" value="PHOSPHATASE"/>
    <property type="match status" value="1"/>
</dbReference>
<dbReference type="EMBL" id="LT670818">
    <property type="protein sequence ID" value="SHH10655.1"/>
    <property type="molecule type" value="Genomic_DNA"/>
</dbReference>
<dbReference type="InterPro" id="IPR051090">
    <property type="entry name" value="Inositol_monoP_superfamily"/>
</dbReference>
<evidence type="ECO:0000256" key="2">
    <source>
        <dbReference type="ARBA" id="ARBA00009759"/>
    </source>
</evidence>
<dbReference type="InterPro" id="IPR020583">
    <property type="entry name" value="Inositol_monoP_metal-BS"/>
</dbReference>
<keyword evidence="3 6" id="KW-0479">Metal-binding</keyword>
<accession>A0A1M5Q984</accession>
<reference evidence="7 8" key="1">
    <citation type="submission" date="2016-11" db="EMBL/GenBank/DDBJ databases">
        <authorList>
            <person name="Jaros S."/>
            <person name="Januszkiewicz K."/>
            <person name="Wedrychowicz H."/>
        </authorList>
    </citation>
    <scope>NUCLEOTIDE SEQUENCE [LARGE SCALE GENOMIC DNA]</scope>
    <source>
        <strain evidence="7 8">GAS242</strain>
    </source>
</reference>
<feature type="binding site" evidence="6">
    <location>
        <position position="216"/>
    </location>
    <ligand>
        <name>Mg(2+)</name>
        <dbReference type="ChEBI" id="CHEBI:18420"/>
        <label>1</label>
        <note>catalytic</note>
    </ligand>
</feature>
<dbReference type="AlphaFoldDB" id="A0A1M5Q984"/>
<dbReference type="CDD" id="cd01641">
    <property type="entry name" value="Bacterial_IMPase_like_1"/>
    <property type="match status" value="1"/>
</dbReference>
<dbReference type="GO" id="GO:0046872">
    <property type="term" value="F:metal ion binding"/>
    <property type="evidence" value="ECO:0007669"/>
    <property type="project" value="UniProtKB-KW"/>
</dbReference>
<evidence type="ECO:0000313" key="7">
    <source>
        <dbReference type="EMBL" id="SHH10655.1"/>
    </source>
</evidence>
<evidence type="ECO:0000256" key="3">
    <source>
        <dbReference type="ARBA" id="ARBA00022723"/>
    </source>
</evidence>
<feature type="binding site" evidence="6">
    <location>
        <position position="94"/>
    </location>
    <ligand>
        <name>Mg(2+)</name>
        <dbReference type="ChEBI" id="CHEBI:18420"/>
        <label>1</label>
        <note>catalytic</note>
    </ligand>
</feature>
<dbReference type="Gene3D" id="3.30.540.10">
    <property type="entry name" value="Fructose-1,6-Bisphosphatase, subunit A, domain 1"/>
    <property type="match status" value="1"/>
</dbReference>
<dbReference type="Gene3D" id="3.40.190.80">
    <property type="match status" value="1"/>
</dbReference>
<comment type="similarity">
    <text evidence="2">Belongs to the inositol monophosphatase superfamily.</text>
</comment>
<gene>
    <name evidence="7" type="ORF">SAMN05444169_5779</name>
</gene>
<dbReference type="PROSITE" id="PS00629">
    <property type="entry name" value="IMP_1"/>
    <property type="match status" value="1"/>
</dbReference>
<dbReference type="Proteomes" id="UP000190675">
    <property type="component" value="Chromosome I"/>
</dbReference>
<keyword evidence="5 6" id="KW-0460">Magnesium</keyword>